<dbReference type="AlphaFoldDB" id="A0A4R7PXW2"/>
<proteinExistence type="predicted"/>
<organism evidence="1 2">
    <name type="scientific">Gelidibacter sediminis</name>
    <dbReference type="NCBI Taxonomy" id="1608710"/>
    <lineage>
        <taxon>Bacteria</taxon>
        <taxon>Pseudomonadati</taxon>
        <taxon>Bacteroidota</taxon>
        <taxon>Flavobacteriia</taxon>
        <taxon>Flavobacteriales</taxon>
        <taxon>Flavobacteriaceae</taxon>
        <taxon>Gelidibacter</taxon>
    </lineage>
</organism>
<dbReference type="EMBL" id="SOBW01000008">
    <property type="protein sequence ID" value="TDU39817.1"/>
    <property type="molecule type" value="Genomic_DNA"/>
</dbReference>
<reference evidence="1 2" key="1">
    <citation type="submission" date="2019-03" db="EMBL/GenBank/DDBJ databases">
        <title>Genomic Encyclopedia of Archaeal and Bacterial Type Strains, Phase II (KMG-II): from individual species to whole genera.</title>
        <authorList>
            <person name="Goeker M."/>
        </authorList>
    </citation>
    <scope>NUCLEOTIDE SEQUENCE [LARGE SCALE GENOMIC DNA]</scope>
    <source>
        <strain evidence="1 2">DSM 28135</strain>
    </source>
</reference>
<evidence type="ECO:0000313" key="2">
    <source>
        <dbReference type="Proteomes" id="UP000294689"/>
    </source>
</evidence>
<comment type="caution">
    <text evidence="1">The sequence shown here is derived from an EMBL/GenBank/DDBJ whole genome shotgun (WGS) entry which is preliminary data.</text>
</comment>
<keyword evidence="2" id="KW-1185">Reference proteome</keyword>
<name>A0A4R7PXW2_9FLAO</name>
<accession>A0A4R7PXW2</accession>
<sequence>MRKYVIIDEHMITLKLSDLQLNSQLAKFLVAILSYSHFSQPHFNCLCHPEFREKYEFDLLSEGSKKITKKLPDPEYIRWLVKGELSNRISVEDFEVLKEYTIYYPHLFLKQQHQSSIDYTKFQSIHYQMLTLIIYPEK</sequence>
<protein>
    <submittedName>
        <fullName evidence="1">Uncharacterized protein</fullName>
    </submittedName>
</protein>
<gene>
    <name evidence="1" type="ORF">BXY82_1849</name>
</gene>
<evidence type="ECO:0000313" key="1">
    <source>
        <dbReference type="EMBL" id="TDU39817.1"/>
    </source>
</evidence>
<dbReference type="Proteomes" id="UP000294689">
    <property type="component" value="Unassembled WGS sequence"/>
</dbReference>